<keyword evidence="1" id="KW-0645">Protease</keyword>
<keyword evidence="2" id="KW-1185">Reference proteome</keyword>
<evidence type="ECO:0000313" key="1">
    <source>
        <dbReference type="EMBL" id="KAJ1897083.1"/>
    </source>
</evidence>
<comment type="caution">
    <text evidence="1">The sequence shown here is derived from an EMBL/GenBank/DDBJ whole genome shotgun (WGS) entry which is preliminary data.</text>
</comment>
<accession>A0ACC1IL08</accession>
<organism evidence="1 2">
    <name type="scientific">Kickxella alabastrina</name>
    <dbReference type="NCBI Taxonomy" id="61397"/>
    <lineage>
        <taxon>Eukaryota</taxon>
        <taxon>Fungi</taxon>
        <taxon>Fungi incertae sedis</taxon>
        <taxon>Zoopagomycota</taxon>
        <taxon>Kickxellomycotina</taxon>
        <taxon>Kickxellomycetes</taxon>
        <taxon>Kickxellales</taxon>
        <taxon>Kickxellaceae</taxon>
        <taxon>Kickxella</taxon>
    </lineage>
</organism>
<name>A0ACC1IL08_9FUNG</name>
<sequence>MPPLVSNTSQDTALREAIAPQTISVRKSDEPQSKAQSLEYIVVPMAPSNLPLADHDISNSNRSNSASLVQDPVATGEPKPRRKSLGITLNQQANIDSPVSASFTACLKSAERYMDEAHLHQESGDLENAHLKYQLSSNTIEQLPRLHEFETISESATYDGVRSESDTLMLDDLKRLTEALKTHQYVDPRGDSVPDTRVDAVEQLDMMESGFAQMYPDHQLSHSESNTASSSPMHQRSQLVVDTEDSAIGTSQTLTSESQWMATQQSKFEEIDAQARIIDAEARRITSRSPGSRSNTIPGIAVISHGMPPILPAMAISPDFETTDKGVSSEFINATASTCMALELWNLLDKSRTAADGHPTVLILDVRPHQDFVWGQIDHKYTVNIEPAALHKGCTSADIESSLVLVSDDQQAWFHQRGDFDIVVYTSQSAHLFSDGGSMEIAAMEALNSAIYHCEFLKPLKHQPLFLIGGFDSWVQKMGKHQCLWSDEARRSMARSPFPESVQTWSASSEPVTLSVGVGRTSNTSLRTERLSTLAFHAPTGSPSDSTILSYQTLYQAVAVSSPVPPVLQIPALVSSNSVAALVVASSMDDATVSTPVSGSVFDFFQQSNNYNPQWQQQQQQQMDCQRQAAYTLSTQGYNAMSTHAATAPAPASEGREELSDSLPTFNATSDRLSAAPVDPAADNSQIPDEAPAPLPEVPDNTTNLNQRSTVFDNPTYGFTGPAYSGRTNVNEYTAVSVPTDIHFATAEANHAENEEQQQQQMIAEPAKKRRQPPPIPTLRLPPKPEACVQQATLQNQTQQHPQLASHVPNAPLPLKPLEYVNSPPANQQYQYQQYQYQQYQQQQHNQQQQQYAQMQSAAANGRGFYNYPVAAGSDPSLNGRMHAGGNLRNSFAYNQAGKFAIALPAEPNYNSAPRIDSRVPAQAQVQPPAALYSSAIGMTGLKNFGNTCFMNCVIQCLVGTVPFARYFLQGGWKKDLVRGSKSSYSDVVVEFSRLIENMWCGQYGSLSPIGFRSAVGNCSAQFKGNDQEDAQEFALFVLDTLHESLNRVHPHPPPDSDMTPDEEIQFEHLPDFQQANIQWERYICRNWSIMTSIFQGQVQSRLTCLLCKHTSTTYFTFTELSVPIPTPEAKPSSAAVLLRKSSSKNSAPVSIYQCLDAFSGSEILDGDNKWHCPRCKTRRKASKRMLISRLPLVLIVHLKRFSTIGHFREKLETNVVFPTRQLQMDNYMMPDARQQSTTSYNLYAVVNHYGTLSSGHYTASVFNGLRGQWNYFDDTRVAPVPEDKVASPAAYMLFYVRNQ</sequence>
<dbReference type="EC" id="3.4.19.12" evidence="1"/>
<proteinExistence type="predicted"/>
<protein>
    <submittedName>
        <fullName evidence="1">Ubiquitin-specific protease doa4</fullName>
        <ecNumber evidence="1">3.4.19.12</ecNumber>
    </submittedName>
</protein>
<keyword evidence="1" id="KW-0378">Hydrolase</keyword>
<reference evidence="1" key="1">
    <citation type="submission" date="2022-07" db="EMBL/GenBank/DDBJ databases">
        <title>Phylogenomic reconstructions and comparative analyses of Kickxellomycotina fungi.</title>
        <authorList>
            <person name="Reynolds N.K."/>
            <person name="Stajich J.E."/>
            <person name="Barry K."/>
            <person name="Grigoriev I.V."/>
            <person name="Crous P."/>
            <person name="Smith M.E."/>
        </authorList>
    </citation>
    <scope>NUCLEOTIDE SEQUENCE</scope>
    <source>
        <strain evidence="1">Benny 63K</strain>
    </source>
</reference>
<dbReference type="EMBL" id="JANBPG010000369">
    <property type="protein sequence ID" value="KAJ1897083.1"/>
    <property type="molecule type" value="Genomic_DNA"/>
</dbReference>
<dbReference type="Proteomes" id="UP001150581">
    <property type="component" value="Unassembled WGS sequence"/>
</dbReference>
<evidence type="ECO:0000313" key="2">
    <source>
        <dbReference type="Proteomes" id="UP001150581"/>
    </source>
</evidence>
<gene>
    <name evidence="1" type="primary">DOA4_1</name>
    <name evidence="1" type="ORF">LPJ66_003597</name>
</gene>